<organism evidence="1 2">
    <name type="scientific">Octopus vulgaris</name>
    <name type="common">Common octopus</name>
    <dbReference type="NCBI Taxonomy" id="6645"/>
    <lineage>
        <taxon>Eukaryota</taxon>
        <taxon>Metazoa</taxon>
        <taxon>Spiralia</taxon>
        <taxon>Lophotrochozoa</taxon>
        <taxon>Mollusca</taxon>
        <taxon>Cephalopoda</taxon>
        <taxon>Coleoidea</taxon>
        <taxon>Octopodiformes</taxon>
        <taxon>Octopoda</taxon>
        <taxon>Incirrata</taxon>
        <taxon>Octopodidae</taxon>
        <taxon>Octopus</taxon>
    </lineage>
</organism>
<protein>
    <submittedName>
        <fullName evidence="1">XP_014783180.1PREDICTED: uncharacterized protein LOC106878473</fullName>
    </submittedName>
</protein>
<sequence length="1334" mass="154153">MKICHIVSNKFLAVTTNENKNEVHILLINEDKVDIIERISMGHYNVTIAATPINFVVVNGSENKMVFYSTCGEELFQKYLPFYGYPHHIYSDNVYFYVLFKRHSILICYEIYGEIKWQWKLPFPVHPDIAVFQGTVYVPDTQLNRVLLYKYQGQSSGCYLRTKNPYIRNLNIRLKEKENDKKLVIGEICNLANGQLVVFDINHDCLLYISNEGNIVSRLSLPSTATDICRWDSNQIGVTLPLLKQLRVIGNLSKTVRSVSLRQPYIRVCKMGEGEIVCYCDKPSYLDILAIRKDYNQVERIHRIKIPFFVKSLSIDKETQKLLIVTRGKAFQYNTTIDGGGLSTILSAGDILTILSGGSDSSISSSDGSISSIEMVSGDSEYETEAFFIFDGGDVSHHLYSIKMVPSVLMSQVKHPLNLYSGSIDQTFVYLIDNSRMFAINDHNLLVNDLFINNQLNYHIDLVDVFSRNISVSEMLSSTLYLQDLTVSDKARHIPLPQNLEDKLPVWIKYLVITENNLIAGWDEKNGNIKIFTLDGQLVDSIKWNAYRFIKICRWHSNTLIITNWDYFGNRSQLLTLKVEFPLLLVIYQTRDEYRCVASLSNNQLVCSKSENRSLLYFVDIDEIHSNVKETKQIHIPEPSLGRGEDGNNYAPITDINVTAEDVIIVLNERYIAFLNSDGQYLHSVRHYMQHLLRDDRMTIDDSFLYIHGQWEKYLDCPDYQNILCLTQNGEYKRIFLNERIYKGEVYFFSINCKGPRFVGSSRRGKKKGLYVEGLFMVNRESFPVARLQTDECPVQVKDFDISDKGKTVACEKANNGNVKIFDEDGELLCHRNVASLVGGVCFTQESHIMATVPKRKEIFQLNGEDLQTSKVWPSLIPYGVIWRKVGGIYWCVHTELIECHCIKIDGDQVNILESVSLLNLDSGLRFPSITSETNKEIFSNELINKLKYSGGDGDGDGGRRRRGKSGEIISKSRLKVRCGNYIAEINNSGIDEISVRRLPYRTAMVPFSIPAFEEHVNYDYVDIRDQSSKLIKLDENVSVLIFRESVTLMRTTTTTVDILQHEQQQQPPLDICRWTDECFIVTFGREMRVFNRDLCHLKTIRTEKYYKRIYKYNDNQLVCGGHYIRDITQEERYKKYRRRWENKDCKDTDIFDPYYVDVVDIKDGKCKDEVCHGEVRRLGRLEADEGVHDVGVTSFGDVVVLRREIKKESGDWDHLCFVEWFREKSLVRRIRIEERTGFGLEYDISRPHLTIIGECVYITDKDNNIYEIPQHIEEETSEDNEILISEDNPKYLILRNYDNEVFEVLGFDVSENSLMVFGIIPGRQPFAFFYFDK</sequence>
<accession>A0AA36EW87</accession>
<reference evidence="1" key="1">
    <citation type="submission" date="2023-08" db="EMBL/GenBank/DDBJ databases">
        <authorList>
            <person name="Alioto T."/>
            <person name="Alioto T."/>
            <person name="Gomez Garrido J."/>
        </authorList>
    </citation>
    <scope>NUCLEOTIDE SEQUENCE</scope>
</reference>
<dbReference type="SUPFAM" id="SSF63829">
    <property type="entry name" value="Calcium-dependent phosphotriesterase"/>
    <property type="match status" value="1"/>
</dbReference>
<dbReference type="EMBL" id="OX597814">
    <property type="protein sequence ID" value="CAI9716571.1"/>
    <property type="molecule type" value="Genomic_DNA"/>
</dbReference>
<evidence type="ECO:0000313" key="1">
    <source>
        <dbReference type="EMBL" id="CAI9716571.1"/>
    </source>
</evidence>
<name>A0AA36EW87_OCTVU</name>
<dbReference type="SUPFAM" id="SSF50978">
    <property type="entry name" value="WD40 repeat-like"/>
    <property type="match status" value="1"/>
</dbReference>
<proteinExistence type="predicted"/>
<gene>
    <name evidence="1" type="ORF">OCTVUL_1B002649</name>
</gene>
<dbReference type="InterPro" id="IPR036322">
    <property type="entry name" value="WD40_repeat_dom_sf"/>
</dbReference>
<dbReference type="Proteomes" id="UP001162480">
    <property type="component" value="Chromosome 1"/>
</dbReference>
<evidence type="ECO:0000313" key="2">
    <source>
        <dbReference type="Proteomes" id="UP001162480"/>
    </source>
</evidence>
<keyword evidence="2" id="KW-1185">Reference proteome</keyword>